<name>A0A3B0BR76_9BACL</name>
<keyword evidence="5" id="KW-1185">Reference proteome</keyword>
<gene>
    <name evidence="4" type="ORF">D7M11_25200</name>
</gene>
<comment type="caution">
    <text evidence="4">The sequence shown here is derived from an EMBL/GenBank/DDBJ whole genome shotgun (WGS) entry which is preliminary data.</text>
</comment>
<reference evidence="4 5" key="1">
    <citation type="journal article" date="2007" name="Int. J. Syst. Evol. Microbiol.">
        <title>Paenibacillus ginsengarvi sp. nov., isolated from soil from ginseng cultivation.</title>
        <authorList>
            <person name="Yoon M.H."/>
            <person name="Ten L.N."/>
            <person name="Im W.T."/>
        </authorList>
    </citation>
    <scope>NUCLEOTIDE SEQUENCE [LARGE SCALE GENOMIC DNA]</scope>
    <source>
        <strain evidence="4 5">KCTC 13059</strain>
    </source>
</reference>
<feature type="domain" description="N-acetyltransferase" evidence="3">
    <location>
        <begin position="142"/>
        <end position="282"/>
    </location>
</feature>
<accession>A0A3B0BR76</accession>
<sequence>MITDRIRIEHYSETDYDSVKLLLSEDAEAGEDILRVLVKAPELFRTAKLEDKLVALAQVTEPSPQAYVTVYVAPSMRRRGIATALVRQAESVLREGGTHLIRSSFRAGSPTSMAFARSLGYDPYFSSLLMKRSGGPFPLGELPVRVYKDEDYIATQSFYAKAFHDMRVRVGHFPDSVIAPPSEKERRAWQEDAEDRFVYEMGGEIVAYSHISGNEIGSISVRIDMQSRGIGRKFAMRMCNEIYRRGNADVTLWCVVGNYARKLYDSLGFQETYTMQFVRKSL</sequence>
<dbReference type="Proteomes" id="UP000282311">
    <property type="component" value="Unassembled WGS sequence"/>
</dbReference>
<dbReference type="EMBL" id="RBAH01000022">
    <property type="protein sequence ID" value="RKN75805.1"/>
    <property type="molecule type" value="Genomic_DNA"/>
</dbReference>
<dbReference type="InterPro" id="IPR013653">
    <property type="entry name" value="GCN5-like_dom"/>
</dbReference>
<dbReference type="CDD" id="cd04301">
    <property type="entry name" value="NAT_SF"/>
    <property type="match status" value="2"/>
</dbReference>
<dbReference type="PROSITE" id="PS51186">
    <property type="entry name" value="GNAT"/>
    <property type="match status" value="2"/>
</dbReference>
<dbReference type="Gene3D" id="3.40.630.30">
    <property type="match status" value="1"/>
</dbReference>
<dbReference type="PANTHER" id="PTHR43877">
    <property type="entry name" value="AMINOALKYLPHOSPHONATE N-ACETYLTRANSFERASE-RELATED-RELATED"/>
    <property type="match status" value="1"/>
</dbReference>
<evidence type="ECO:0000313" key="5">
    <source>
        <dbReference type="Proteomes" id="UP000282311"/>
    </source>
</evidence>
<feature type="domain" description="N-acetyltransferase" evidence="3">
    <location>
        <begin position="6"/>
        <end position="149"/>
    </location>
</feature>
<evidence type="ECO:0000259" key="3">
    <source>
        <dbReference type="PROSITE" id="PS51186"/>
    </source>
</evidence>
<proteinExistence type="predicted"/>
<keyword evidence="2" id="KW-0012">Acyltransferase</keyword>
<dbReference type="Pfam" id="PF08445">
    <property type="entry name" value="FR47"/>
    <property type="match status" value="1"/>
</dbReference>
<dbReference type="SUPFAM" id="SSF55729">
    <property type="entry name" value="Acyl-CoA N-acyltransferases (Nat)"/>
    <property type="match status" value="2"/>
</dbReference>
<keyword evidence="1 4" id="KW-0808">Transferase</keyword>
<dbReference type="OrthoDB" id="7163760at2"/>
<dbReference type="InterPro" id="IPR016181">
    <property type="entry name" value="Acyl_CoA_acyltransferase"/>
</dbReference>
<organism evidence="4 5">
    <name type="scientific">Paenibacillus ginsengarvi</name>
    <dbReference type="NCBI Taxonomy" id="400777"/>
    <lineage>
        <taxon>Bacteria</taxon>
        <taxon>Bacillati</taxon>
        <taxon>Bacillota</taxon>
        <taxon>Bacilli</taxon>
        <taxon>Bacillales</taxon>
        <taxon>Paenibacillaceae</taxon>
        <taxon>Paenibacillus</taxon>
    </lineage>
</organism>
<dbReference type="InterPro" id="IPR050832">
    <property type="entry name" value="Bact_Acetyltransf"/>
</dbReference>
<evidence type="ECO:0000313" key="4">
    <source>
        <dbReference type="EMBL" id="RKN75805.1"/>
    </source>
</evidence>
<dbReference type="InterPro" id="IPR000182">
    <property type="entry name" value="GNAT_dom"/>
</dbReference>
<evidence type="ECO:0000256" key="2">
    <source>
        <dbReference type="ARBA" id="ARBA00023315"/>
    </source>
</evidence>
<protein>
    <submittedName>
        <fullName evidence="4">GNAT family N-acetyltransferase</fullName>
    </submittedName>
</protein>
<dbReference type="Pfam" id="PF00583">
    <property type="entry name" value="Acetyltransf_1"/>
    <property type="match status" value="1"/>
</dbReference>
<dbReference type="RefSeq" id="WP_120750035.1">
    <property type="nucleotide sequence ID" value="NZ_RBAH01000022.1"/>
</dbReference>
<dbReference type="AlphaFoldDB" id="A0A3B0BR76"/>
<dbReference type="GO" id="GO:0016747">
    <property type="term" value="F:acyltransferase activity, transferring groups other than amino-acyl groups"/>
    <property type="evidence" value="ECO:0007669"/>
    <property type="project" value="InterPro"/>
</dbReference>
<evidence type="ECO:0000256" key="1">
    <source>
        <dbReference type="ARBA" id="ARBA00022679"/>
    </source>
</evidence>